<evidence type="ECO:0000259" key="2">
    <source>
        <dbReference type="Pfam" id="PF20091"/>
    </source>
</evidence>
<accession>A0A444JF55</accession>
<sequence length="676" mass="73395">MKKNTISNVSRYVQFVLFSALALLLTDAQARITRIDVQSVQPGAPGFEIINGIAYGEVDPSDKRNALITDIEFAPKTDDGQVEYSTEFRIQKPVGNGSAVMLYDAVNRGAPVSELILGPAIFGVPSVPEERGYISVWSGWQGDLKQDSALLNINVPVATDNGQTITGNVRTEYIVKTPASTLDLSSGEFSADKHLSYIPVNLDTTQATLTIRAKESDPGIAIAPADWAYADCSVIPFPGVADASKICLKDGFDSDYIYELIYEAKDPLVLGLGLAATRDFVSFLRHAEKDTYGNPNPIAGQTTAAMMHGTSQSGRFVRSFIDLGFNEDEQGMMVFEGANPHIAPGRIPINVRFGQPGRGYGQHEDHLFPAHESPFTWAPLYDSVAGQTVGLLDRCNATDTCPKIMWTVSSTEYWQGRASLHTTDAEGKHDVGLPGNVRMYLFSSTQHVAFPGLSASKPAQCQQLSNPNSYIPHLRALIVALEEWIVDNRQPPKNNIPTIREKTLTASAQNAIGFPNIPGMTYTGLLNELTLIDYGPDYDALNESGILQEPPFLVTGADYTVLVPKVDSDGNEVAGIKSPDLLAPLGTYTGWNLRDIGYAEGELCGLTGSHVPFAETEAERLSNGDSRPSLEARYGDHQGYVDAVQAAVDQLVADRLLLPSDAARYMQWAERSSVLQ</sequence>
<feature type="signal peptide" evidence="1">
    <location>
        <begin position="1"/>
        <end position="30"/>
    </location>
</feature>
<feature type="chain" id="PRO_5019583019" description="Alpha/beta hydrolase domain-containing protein" evidence="1">
    <location>
        <begin position="31"/>
        <end position="676"/>
    </location>
</feature>
<proteinExistence type="predicted"/>
<protein>
    <recommendedName>
        <fullName evidence="2">Alpha/beta hydrolase domain-containing protein</fullName>
    </recommendedName>
</protein>
<dbReference type="AlphaFoldDB" id="A0A444JF55"/>
<dbReference type="InterPro" id="IPR045394">
    <property type="entry name" value="Abhydrolase_dom"/>
</dbReference>
<dbReference type="Proteomes" id="UP000288892">
    <property type="component" value="Unassembled WGS sequence"/>
</dbReference>
<gene>
    <name evidence="3" type="ORF">VU01_10914</name>
</gene>
<dbReference type="EMBL" id="MTKS01000091">
    <property type="protein sequence ID" value="RWX51722.1"/>
    <property type="molecule type" value="Genomic_DNA"/>
</dbReference>
<reference evidence="3 4" key="1">
    <citation type="submission" date="2017-01" db="EMBL/GenBank/DDBJ databases">
        <title>The cable genome- insights into the physiology and evolution of filamentous bacteria capable of sulfide oxidation via long distance electron transfer.</title>
        <authorList>
            <person name="Schreiber L."/>
            <person name="Bjerg J.T."/>
            <person name="Boggild A."/>
            <person name="Van De Vossenberg J."/>
            <person name="Meysman F."/>
            <person name="Nielsen L.P."/>
            <person name="Schramm A."/>
            <person name="Kjeldsen K.U."/>
        </authorList>
    </citation>
    <scope>NUCLEOTIDE SEQUENCE [LARGE SCALE GENOMIC DNA]</scope>
    <source>
        <strain evidence="3">A5</strain>
    </source>
</reference>
<organism evidence="3 4">
    <name type="scientific">Candidatus Electrothrix marina</name>
    <dbReference type="NCBI Taxonomy" id="1859130"/>
    <lineage>
        <taxon>Bacteria</taxon>
        <taxon>Pseudomonadati</taxon>
        <taxon>Thermodesulfobacteriota</taxon>
        <taxon>Desulfobulbia</taxon>
        <taxon>Desulfobulbales</taxon>
        <taxon>Desulfobulbaceae</taxon>
        <taxon>Candidatus Electrothrix</taxon>
    </lineage>
</organism>
<keyword evidence="1" id="KW-0732">Signal</keyword>
<comment type="caution">
    <text evidence="3">The sequence shown here is derived from an EMBL/GenBank/DDBJ whole genome shotgun (WGS) entry which is preliminary data.</text>
</comment>
<evidence type="ECO:0000256" key="1">
    <source>
        <dbReference type="SAM" id="SignalP"/>
    </source>
</evidence>
<keyword evidence="4" id="KW-1185">Reference proteome</keyword>
<feature type="domain" description="Alpha/beta hydrolase" evidence="2">
    <location>
        <begin position="270"/>
        <end position="666"/>
    </location>
</feature>
<evidence type="ECO:0000313" key="4">
    <source>
        <dbReference type="Proteomes" id="UP000288892"/>
    </source>
</evidence>
<name>A0A444JF55_9BACT</name>
<dbReference type="Pfam" id="PF20091">
    <property type="entry name" value="Abhydrolase_10"/>
    <property type="match status" value="1"/>
</dbReference>
<evidence type="ECO:0000313" key="3">
    <source>
        <dbReference type="EMBL" id="RWX51722.1"/>
    </source>
</evidence>